<evidence type="ECO:0000256" key="1">
    <source>
        <dbReference type="ARBA" id="ARBA00004123"/>
    </source>
</evidence>
<keyword evidence="4 6" id="KW-0235">DNA replication</keyword>
<dbReference type="Pfam" id="PF04084">
    <property type="entry name" value="RecA-like_ORC2"/>
    <property type="match status" value="1"/>
</dbReference>
<gene>
    <name evidence="10" type="ORF">RI129_012105</name>
</gene>
<dbReference type="InterPro" id="IPR007220">
    <property type="entry name" value="ORC2"/>
</dbReference>
<evidence type="ECO:0000256" key="6">
    <source>
        <dbReference type="RuleBase" id="RU368084"/>
    </source>
</evidence>
<feature type="domain" description="Origin recognition complex subunit 2 winged-helix" evidence="9">
    <location>
        <begin position="351"/>
        <end position="408"/>
    </location>
</feature>
<dbReference type="Pfam" id="PF24882">
    <property type="entry name" value="WHD_ORC2"/>
    <property type="match status" value="1"/>
</dbReference>
<reference evidence="10 11" key="1">
    <citation type="journal article" date="2024" name="Insects">
        <title>An Improved Chromosome-Level Genome Assembly of the Firefly Pyrocoelia pectoralis.</title>
        <authorList>
            <person name="Fu X."/>
            <person name="Meyer-Rochow V.B."/>
            <person name="Ballantyne L."/>
            <person name="Zhu X."/>
        </authorList>
    </citation>
    <scope>NUCLEOTIDE SEQUENCE [LARGE SCALE GENOMIC DNA]</scope>
    <source>
        <strain evidence="10">XCY_ONT2</strain>
    </source>
</reference>
<comment type="caution">
    <text evidence="10">The sequence shown here is derived from an EMBL/GenBank/DDBJ whole genome shotgun (WGS) entry which is preliminary data.</text>
</comment>
<evidence type="ECO:0000259" key="8">
    <source>
        <dbReference type="Pfam" id="PF04084"/>
    </source>
</evidence>
<evidence type="ECO:0000259" key="9">
    <source>
        <dbReference type="Pfam" id="PF24882"/>
    </source>
</evidence>
<dbReference type="InterPro" id="IPR056773">
    <property type="entry name" value="WHD_ORC2"/>
</dbReference>
<keyword evidence="11" id="KW-1185">Reference proteome</keyword>
<feature type="compositionally biased region" description="Acidic residues" evidence="7">
    <location>
        <begin position="19"/>
        <end position="30"/>
    </location>
</feature>
<feature type="domain" description="Origin recognition complex subunit 2 RecA-like" evidence="8">
    <location>
        <begin position="135"/>
        <end position="292"/>
    </location>
</feature>
<evidence type="ECO:0000256" key="3">
    <source>
        <dbReference type="ARBA" id="ARBA00019080"/>
    </source>
</evidence>
<dbReference type="GO" id="GO:0005664">
    <property type="term" value="C:nuclear origin of replication recognition complex"/>
    <property type="evidence" value="ECO:0007669"/>
    <property type="project" value="UniProtKB-UniRule"/>
</dbReference>
<dbReference type="GO" id="GO:0003688">
    <property type="term" value="F:DNA replication origin binding"/>
    <property type="evidence" value="ECO:0007669"/>
    <property type="project" value="UniProtKB-UniRule"/>
</dbReference>
<dbReference type="PANTHER" id="PTHR14052:SF0">
    <property type="entry name" value="ORIGIN RECOGNITION COMPLEX SUBUNIT 2"/>
    <property type="match status" value="1"/>
</dbReference>
<evidence type="ECO:0000256" key="7">
    <source>
        <dbReference type="SAM" id="MobiDB-lite"/>
    </source>
</evidence>
<organism evidence="10 11">
    <name type="scientific">Pyrocoelia pectoralis</name>
    <dbReference type="NCBI Taxonomy" id="417401"/>
    <lineage>
        <taxon>Eukaryota</taxon>
        <taxon>Metazoa</taxon>
        <taxon>Ecdysozoa</taxon>
        <taxon>Arthropoda</taxon>
        <taxon>Hexapoda</taxon>
        <taxon>Insecta</taxon>
        <taxon>Pterygota</taxon>
        <taxon>Neoptera</taxon>
        <taxon>Endopterygota</taxon>
        <taxon>Coleoptera</taxon>
        <taxon>Polyphaga</taxon>
        <taxon>Elateriformia</taxon>
        <taxon>Elateroidea</taxon>
        <taxon>Lampyridae</taxon>
        <taxon>Lampyrinae</taxon>
        <taxon>Pyrocoelia</taxon>
    </lineage>
</organism>
<comment type="similarity">
    <text evidence="2 6">Belongs to the ORC2 family.</text>
</comment>
<dbReference type="PANTHER" id="PTHR14052">
    <property type="entry name" value="ORIGIN RECOGNITION COMPLEX SUBUNIT 2"/>
    <property type="match status" value="1"/>
</dbReference>
<keyword evidence="5 6" id="KW-0539">Nucleus</keyword>
<feature type="compositionally biased region" description="Low complexity" evidence="7">
    <location>
        <begin position="31"/>
        <end position="46"/>
    </location>
</feature>
<protein>
    <recommendedName>
        <fullName evidence="3 6">Origin recognition complex subunit 2</fullName>
    </recommendedName>
</protein>
<accession>A0AAN7V378</accession>
<evidence type="ECO:0000313" key="10">
    <source>
        <dbReference type="EMBL" id="KAK5639613.1"/>
    </source>
</evidence>
<name>A0AAN7V378_9COLE</name>
<sequence length="421" mass="48145">MNIMSYKIRQSFKKISVVESDEDKDFEESSSEYSPSESESNSNSDSETSENESDKSSSFDVAQPKKIPTKLRQDENQVYIIKSDDYFFNCGKKNAVTSNNKFTDIDTSRLQQDELEKLLGSYDITVKHNKQLKRIAVENQEQFTKWLHVLNEGFNVLLYGLGSKIKILSKFRENYLKNMPVLVIDGFFPSLSIKDIVNSVIKDILELSDNPTNVYDACDVIMHKMSTARNISFYIIIHNIEGEPLKNQQAQTVLSKLAAIPSIHVIASIDHISAPLMWVNTQLSKFNFVWYNATSYLPYVRETSFEASSIVQQPKALVLSSLNNVFLSLTSKTKGIYLIIVKYQLEHGKVKHYKGIPFKKLYWACREAFLVSSDLALRSQLTEFVDHEMVKMKRSSDGVEHVIIPIDNNIIQQFIDTHSAE</sequence>
<dbReference type="EMBL" id="JAVRBK010000009">
    <property type="protein sequence ID" value="KAK5639613.1"/>
    <property type="molecule type" value="Genomic_DNA"/>
</dbReference>
<comment type="function">
    <text evidence="6">Component of the origin recognition complex (ORC) that binds origins of replication. DNA-binding is ATP-dependent. ORC is required to assemble the pre-replication complex necessary to initiate DNA replication.</text>
</comment>
<evidence type="ECO:0000256" key="4">
    <source>
        <dbReference type="ARBA" id="ARBA00022705"/>
    </source>
</evidence>
<evidence type="ECO:0000313" key="11">
    <source>
        <dbReference type="Proteomes" id="UP001329430"/>
    </source>
</evidence>
<proteinExistence type="inferred from homology"/>
<evidence type="ECO:0000256" key="2">
    <source>
        <dbReference type="ARBA" id="ARBA00007421"/>
    </source>
</evidence>
<dbReference type="AlphaFoldDB" id="A0AAN7V378"/>
<evidence type="ECO:0000256" key="5">
    <source>
        <dbReference type="ARBA" id="ARBA00023242"/>
    </source>
</evidence>
<dbReference type="GO" id="GO:0006260">
    <property type="term" value="P:DNA replication"/>
    <property type="evidence" value="ECO:0007669"/>
    <property type="project" value="UniProtKB-UniRule"/>
</dbReference>
<dbReference type="InterPro" id="IPR056772">
    <property type="entry name" value="RecA-like_ORC2"/>
</dbReference>
<feature type="region of interest" description="Disordered" evidence="7">
    <location>
        <begin position="19"/>
        <end position="67"/>
    </location>
</feature>
<comment type="subcellular location">
    <subcellularLocation>
        <location evidence="1 6">Nucleus</location>
    </subcellularLocation>
</comment>
<comment type="subunit">
    <text evidence="6">Component of the origin recognition complex (ORC).</text>
</comment>
<dbReference type="Proteomes" id="UP001329430">
    <property type="component" value="Chromosome 9"/>
</dbReference>